<dbReference type="Gene3D" id="3.40.50.720">
    <property type="entry name" value="NAD(P)-binding Rossmann-like Domain"/>
    <property type="match status" value="1"/>
</dbReference>
<protein>
    <submittedName>
        <fullName evidence="6">2-dehydropantoate 2-reductase</fullName>
    </submittedName>
</protein>
<dbReference type="Gene3D" id="1.10.1040.10">
    <property type="entry name" value="N-(1-d-carboxylethyl)-l-norvaline Dehydrogenase, domain 2"/>
    <property type="match status" value="1"/>
</dbReference>
<evidence type="ECO:0000259" key="4">
    <source>
        <dbReference type="Pfam" id="PF02558"/>
    </source>
</evidence>
<dbReference type="GO" id="GO:0050661">
    <property type="term" value="F:NADP binding"/>
    <property type="evidence" value="ECO:0007669"/>
    <property type="project" value="TreeGrafter"/>
</dbReference>
<feature type="domain" description="Ketopantoate reductase N-terminal" evidence="4">
    <location>
        <begin position="91"/>
        <end position="262"/>
    </location>
</feature>
<dbReference type="GO" id="GO:0005739">
    <property type="term" value="C:mitochondrion"/>
    <property type="evidence" value="ECO:0007669"/>
    <property type="project" value="TreeGrafter"/>
</dbReference>
<evidence type="ECO:0000259" key="5">
    <source>
        <dbReference type="Pfam" id="PF08546"/>
    </source>
</evidence>
<dbReference type="PANTHER" id="PTHR43765:SF2">
    <property type="entry name" value="2-DEHYDROPANTOATE 2-REDUCTASE"/>
    <property type="match status" value="1"/>
</dbReference>
<keyword evidence="3" id="KW-0560">Oxidoreductase</keyword>
<dbReference type="PANTHER" id="PTHR43765">
    <property type="entry name" value="2-DEHYDROPANTOATE 2-REDUCTASE-RELATED"/>
    <property type="match status" value="1"/>
</dbReference>
<dbReference type="GO" id="GO:0008677">
    <property type="term" value="F:2-dehydropantoate 2-reductase activity"/>
    <property type="evidence" value="ECO:0007669"/>
    <property type="project" value="TreeGrafter"/>
</dbReference>
<dbReference type="EMBL" id="LFIW01002536">
    <property type="protein sequence ID" value="KZL67414.1"/>
    <property type="molecule type" value="Genomic_DNA"/>
</dbReference>
<evidence type="ECO:0000256" key="1">
    <source>
        <dbReference type="ARBA" id="ARBA00007870"/>
    </source>
</evidence>
<dbReference type="Proteomes" id="UP000076584">
    <property type="component" value="Unassembled WGS sequence"/>
</dbReference>
<comment type="caution">
    <text evidence="6">The sequence shown here is derived from an EMBL/GenBank/DDBJ whole genome shotgun (WGS) entry which is preliminary data.</text>
</comment>
<evidence type="ECO:0000313" key="6">
    <source>
        <dbReference type="EMBL" id="KZL67414.1"/>
    </source>
</evidence>
<dbReference type="AlphaFoldDB" id="A0A166Q1K0"/>
<proteinExistence type="inferred from homology"/>
<dbReference type="Pfam" id="PF08546">
    <property type="entry name" value="ApbA_C"/>
    <property type="match status" value="1"/>
</dbReference>
<dbReference type="SUPFAM" id="SSF48179">
    <property type="entry name" value="6-phosphogluconate dehydrogenase C-terminal domain-like"/>
    <property type="match status" value="1"/>
</dbReference>
<dbReference type="InterPro" id="IPR008927">
    <property type="entry name" value="6-PGluconate_DH-like_C_sf"/>
</dbReference>
<dbReference type="InterPro" id="IPR013332">
    <property type="entry name" value="KPR_N"/>
</dbReference>
<sequence>MIGRKSMTDMLSNACQIGSRSYSSGALQQTSRTPPAWLQSIPNATTKQDAPRLYAWNLSNLEDRRPPSIAPASHPDKLTSYCHQDNLHRRVYILGVGNLGVLFASSLASLPEPPPITLVLHRKDLLLSWREQPGIEMTRRGSVHKYLNFDVELWSEEPPSIGLKREVAEGQGIRNLIVATKASQAIPEVDRVRRYLNDNSTIAFAQNGMCKLWPPYGEIYAKSRYLGSSYPNWLACVTTHGVTSLGRFKSIHTSEADLKIGPVFLNKFPGKASYLSEILSRAPNLYGQAVTQDELWVLQLEKLIVNSIINPLTAILRCKNGELFLEKEGVLAELINVLLLEASNVLQALINDRSTDAILQPTPGEATLSTKGELNRKYIHQRRDLLNRFSQSQLKEMLYRVGHKVRENTSSMLQDVRAGKQTEIHEFNGWLVETAGYLNDDLDITHHRILVDLVQNGNVSDKESLVDYFPCLKRSKPVAV</sequence>
<dbReference type="InterPro" id="IPR050838">
    <property type="entry name" value="Ketopantoate_reductase"/>
</dbReference>
<comment type="similarity">
    <text evidence="1">Belongs to the ketopantoate reductase family.</text>
</comment>
<evidence type="ECO:0000256" key="3">
    <source>
        <dbReference type="ARBA" id="ARBA00023002"/>
    </source>
</evidence>
<accession>A0A166Q1K0</accession>
<dbReference type="STRING" id="1573173.A0A166Q1K0"/>
<gene>
    <name evidence="6" type="ORF">CI238_01007</name>
</gene>
<feature type="domain" description="Ketopantoate reductase C-terminal" evidence="5">
    <location>
        <begin position="298"/>
        <end position="455"/>
    </location>
</feature>
<evidence type="ECO:0000313" key="7">
    <source>
        <dbReference type="Proteomes" id="UP000076584"/>
    </source>
</evidence>
<evidence type="ECO:0000256" key="2">
    <source>
        <dbReference type="ARBA" id="ARBA00022857"/>
    </source>
</evidence>
<dbReference type="InterPro" id="IPR013328">
    <property type="entry name" value="6PGD_dom2"/>
</dbReference>
<reference evidence="6 7" key="1">
    <citation type="submission" date="2015-06" db="EMBL/GenBank/DDBJ databases">
        <title>Survival trade-offs in plant roots during colonization by closely related pathogenic and mutualistic fungi.</title>
        <authorList>
            <person name="Hacquard S."/>
            <person name="Kracher B."/>
            <person name="Hiruma K."/>
            <person name="Weinman A."/>
            <person name="Muench P."/>
            <person name="Garrido Oter R."/>
            <person name="Ver Loren van Themaat E."/>
            <person name="Dallerey J.-F."/>
            <person name="Damm U."/>
            <person name="Henrissat B."/>
            <person name="Lespinet O."/>
            <person name="Thon M."/>
            <person name="Kemen E."/>
            <person name="McHardy A.C."/>
            <person name="Schulze-Lefert P."/>
            <person name="O'Connell R.J."/>
        </authorList>
    </citation>
    <scope>NUCLEOTIDE SEQUENCE [LARGE SCALE GENOMIC DNA]</scope>
    <source>
        <strain evidence="6 7">MAFF 238704</strain>
    </source>
</reference>
<dbReference type="InterPro" id="IPR013752">
    <property type="entry name" value="KPA_reductase"/>
</dbReference>
<dbReference type="Pfam" id="PF02558">
    <property type="entry name" value="ApbA"/>
    <property type="match status" value="1"/>
</dbReference>
<organism evidence="6 7">
    <name type="scientific">Colletotrichum incanum</name>
    <name type="common">Soybean anthracnose fungus</name>
    <dbReference type="NCBI Taxonomy" id="1573173"/>
    <lineage>
        <taxon>Eukaryota</taxon>
        <taxon>Fungi</taxon>
        <taxon>Dikarya</taxon>
        <taxon>Ascomycota</taxon>
        <taxon>Pezizomycotina</taxon>
        <taxon>Sordariomycetes</taxon>
        <taxon>Hypocreomycetidae</taxon>
        <taxon>Glomerellales</taxon>
        <taxon>Glomerellaceae</taxon>
        <taxon>Colletotrichum</taxon>
        <taxon>Colletotrichum spaethianum species complex</taxon>
    </lineage>
</organism>
<name>A0A166Q1K0_COLIC</name>
<keyword evidence="2" id="KW-0521">NADP</keyword>
<keyword evidence="7" id="KW-1185">Reference proteome</keyword>